<comment type="caution">
    <text evidence="1">The sequence shown here is derived from an EMBL/GenBank/DDBJ whole genome shotgun (WGS) entry which is preliminary data.</text>
</comment>
<reference evidence="1 2" key="1">
    <citation type="journal article" date="2023" name="Science">
        <title>Complex scaffold remodeling in plant triterpene biosynthesis.</title>
        <authorList>
            <person name="De La Pena R."/>
            <person name="Hodgson H."/>
            <person name="Liu J.C."/>
            <person name="Stephenson M.J."/>
            <person name="Martin A.C."/>
            <person name="Owen C."/>
            <person name="Harkess A."/>
            <person name="Leebens-Mack J."/>
            <person name="Jimenez L.E."/>
            <person name="Osbourn A."/>
            <person name="Sattely E.S."/>
        </authorList>
    </citation>
    <scope>NUCLEOTIDE SEQUENCE [LARGE SCALE GENOMIC DNA]</scope>
    <source>
        <strain evidence="2">cv. JPN11</strain>
        <tissue evidence="1">Leaf</tissue>
    </source>
</reference>
<dbReference type="EMBL" id="CM051401">
    <property type="protein sequence ID" value="KAJ4713176.1"/>
    <property type="molecule type" value="Genomic_DNA"/>
</dbReference>
<proteinExistence type="predicted"/>
<sequence>MRVVLLLFQKFGSVKNANQAKAKSFQNLINRSCQLRSLAKAIKLKLGAPEVKLFSWTDLYSHPGCQTGTVVPKSKRTPRFKRAPSKFSLQQVNAYPGVVAATECKPLGQGSGEILSITQQQVPQTLKEMKGEETPSQCWPGDFTLTGL</sequence>
<gene>
    <name evidence="1" type="ORF">OWV82_015304</name>
</gene>
<dbReference type="Proteomes" id="UP001164539">
    <property type="component" value="Chromosome 8"/>
</dbReference>
<evidence type="ECO:0000313" key="2">
    <source>
        <dbReference type="Proteomes" id="UP001164539"/>
    </source>
</evidence>
<accession>A0ACC1XPU2</accession>
<organism evidence="1 2">
    <name type="scientific">Melia azedarach</name>
    <name type="common">Chinaberry tree</name>
    <dbReference type="NCBI Taxonomy" id="155640"/>
    <lineage>
        <taxon>Eukaryota</taxon>
        <taxon>Viridiplantae</taxon>
        <taxon>Streptophyta</taxon>
        <taxon>Embryophyta</taxon>
        <taxon>Tracheophyta</taxon>
        <taxon>Spermatophyta</taxon>
        <taxon>Magnoliopsida</taxon>
        <taxon>eudicotyledons</taxon>
        <taxon>Gunneridae</taxon>
        <taxon>Pentapetalae</taxon>
        <taxon>rosids</taxon>
        <taxon>malvids</taxon>
        <taxon>Sapindales</taxon>
        <taxon>Meliaceae</taxon>
        <taxon>Melia</taxon>
    </lineage>
</organism>
<name>A0ACC1XPU2_MELAZ</name>
<protein>
    <submittedName>
        <fullName evidence="1">Uncharacterized protein</fullName>
    </submittedName>
</protein>
<evidence type="ECO:0000313" key="1">
    <source>
        <dbReference type="EMBL" id="KAJ4713176.1"/>
    </source>
</evidence>
<keyword evidence="2" id="KW-1185">Reference proteome</keyword>